<gene>
    <name evidence="1" type="ORF">EEDITHA_LOCUS17326</name>
</gene>
<dbReference type="AlphaFoldDB" id="A0AAU9UXV0"/>
<dbReference type="Proteomes" id="UP001153954">
    <property type="component" value="Unassembled WGS sequence"/>
</dbReference>
<sequence length="105" mass="12595">MVKDTGRNPKPLYVEYLSYDYFLNYEDHEIMRFTSIRPDKSNKQVLKDLDENIDKEEDQKIKNKRKASQDNCEVTKKVLRRNIKEKKIIESDIIKRVINKKECGT</sequence>
<comment type="caution">
    <text evidence="1">The sequence shown here is derived from an EMBL/GenBank/DDBJ whole genome shotgun (WGS) entry which is preliminary data.</text>
</comment>
<organism evidence="1 2">
    <name type="scientific">Euphydryas editha</name>
    <name type="common">Edith's checkerspot</name>
    <dbReference type="NCBI Taxonomy" id="104508"/>
    <lineage>
        <taxon>Eukaryota</taxon>
        <taxon>Metazoa</taxon>
        <taxon>Ecdysozoa</taxon>
        <taxon>Arthropoda</taxon>
        <taxon>Hexapoda</taxon>
        <taxon>Insecta</taxon>
        <taxon>Pterygota</taxon>
        <taxon>Neoptera</taxon>
        <taxon>Endopterygota</taxon>
        <taxon>Lepidoptera</taxon>
        <taxon>Glossata</taxon>
        <taxon>Ditrysia</taxon>
        <taxon>Papilionoidea</taxon>
        <taxon>Nymphalidae</taxon>
        <taxon>Nymphalinae</taxon>
        <taxon>Euphydryas</taxon>
    </lineage>
</organism>
<evidence type="ECO:0000313" key="1">
    <source>
        <dbReference type="EMBL" id="CAH2102741.1"/>
    </source>
</evidence>
<dbReference type="EMBL" id="CAKOGL010000025">
    <property type="protein sequence ID" value="CAH2102741.1"/>
    <property type="molecule type" value="Genomic_DNA"/>
</dbReference>
<protein>
    <submittedName>
        <fullName evidence="1">Uncharacterized protein</fullName>
    </submittedName>
</protein>
<name>A0AAU9UXV0_EUPED</name>
<evidence type="ECO:0000313" key="2">
    <source>
        <dbReference type="Proteomes" id="UP001153954"/>
    </source>
</evidence>
<accession>A0AAU9UXV0</accession>
<reference evidence="1" key="1">
    <citation type="submission" date="2022-03" db="EMBL/GenBank/DDBJ databases">
        <authorList>
            <person name="Tunstrom K."/>
        </authorList>
    </citation>
    <scope>NUCLEOTIDE SEQUENCE</scope>
</reference>
<proteinExistence type="predicted"/>
<keyword evidence="2" id="KW-1185">Reference proteome</keyword>